<dbReference type="AlphaFoldDB" id="B6H3S0"/>
<accession>B6H3S0</accession>
<gene>
    <name evidence="1" type="ORF">Pc13g07210</name>
    <name evidence="1" type="ORF">PCH_Pc13g07210</name>
</gene>
<keyword evidence="2" id="KW-1185">Reference proteome</keyword>
<dbReference type="EMBL" id="AM920428">
    <property type="protein sequence ID" value="CAP91790.1"/>
    <property type="molecule type" value="Genomic_DNA"/>
</dbReference>
<evidence type="ECO:0000313" key="1">
    <source>
        <dbReference type="EMBL" id="CAP91790.1"/>
    </source>
</evidence>
<protein>
    <submittedName>
        <fullName evidence="1">Uncharacterized protein</fullName>
    </submittedName>
</protein>
<reference evidence="1 2" key="1">
    <citation type="journal article" date="2008" name="Nat. Biotechnol.">
        <title>Genome sequencing and analysis of the filamentous fungus Penicillium chrysogenum.</title>
        <authorList>
            <person name="van den Berg M.A."/>
            <person name="Albang R."/>
            <person name="Albermann K."/>
            <person name="Badger J.H."/>
            <person name="Daran J.-M."/>
            <person name="Driessen A.J.M."/>
            <person name="Garcia-Estrada C."/>
            <person name="Fedorova N.D."/>
            <person name="Harris D.M."/>
            <person name="Heijne W.H.M."/>
            <person name="Joardar V.S."/>
            <person name="Kiel J.A.K.W."/>
            <person name="Kovalchuk A."/>
            <person name="Martin J.F."/>
            <person name="Nierman W.C."/>
            <person name="Nijland J.G."/>
            <person name="Pronk J.T."/>
            <person name="Roubos J.A."/>
            <person name="van der Klei I.J."/>
            <person name="van Peij N.N.M.E."/>
            <person name="Veenhuis M."/>
            <person name="von Doehren H."/>
            <person name="Wagner C."/>
            <person name="Wortman J.R."/>
            <person name="Bovenberg R.A.L."/>
        </authorList>
    </citation>
    <scope>NUCLEOTIDE SEQUENCE [LARGE SCALE GENOMIC DNA]</scope>
    <source>
        <strain evidence="2">ATCC 28089 / DSM 1075 / NRRL 1951 / Wisconsin 54-1255</strain>
    </source>
</reference>
<organism evidence="1 2">
    <name type="scientific">Penicillium rubens (strain ATCC 28089 / DSM 1075 / NRRL 1951 / Wisconsin 54-1255)</name>
    <name type="common">Penicillium chrysogenum</name>
    <dbReference type="NCBI Taxonomy" id="500485"/>
    <lineage>
        <taxon>Eukaryota</taxon>
        <taxon>Fungi</taxon>
        <taxon>Dikarya</taxon>
        <taxon>Ascomycota</taxon>
        <taxon>Pezizomycotina</taxon>
        <taxon>Eurotiomycetes</taxon>
        <taxon>Eurotiomycetidae</taxon>
        <taxon>Eurotiales</taxon>
        <taxon>Aspergillaceae</taxon>
        <taxon>Penicillium</taxon>
        <taxon>Penicillium chrysogenum species complex</taxon>
    </lineage>
</organism>
<proteinExistence type="predicted"/>
<evidence type="ECO:0000313" key="2">
    <source>
        <dbReference type="Proteomes" id="UP000000724"/>
    </source>
</evidence>
<dbReference type="OrthoDB" id="4349843at2759"/>
<dbReference type="OMA" id="NAGWRCG"/>
<sequence length="108" mass="11993">MTTRTAPRGLRVLVYVGWAKPVRIAGQGHPHAKPALKCEMRDVAYILSWHWRYATFESLASAWLPSRVAFYPSETRAILGCSGICSSHHEENAGWRCGGILGCAPIKR</sequence>
<dbReference type="HOGENOM" id="CLU_2197799_0_0_1"/>
<dbReference type="Proteomes" id="UP000000724">
    <property type="component" value="Contig Pc00c13"/>
</dbReference>
<dbReference type="VEuPathDB" id="FungiDB:PCH_Pc13g07210"/>
<name>B6H3S0_PENRW</name>